<keyword evidence="3" id="KW-1185">Reference proteome</keyword>
<evidence type="ECO:0000313" key="2">
    <source>
        <dbReference type="EMBL" id="MBM7131611.1"/>
    </source>
</evidence>
<feature type="transmembrane region" description="Helical" evidence="1">
    <location>
        <begin position="30"/>
        <end position="46"/>
    </location>
</feature>
<accession>A0ABS2KKE6</accession>
<proteinExistence type="predicted"/>
<sequence>MLPMFLYVLGGVLLLGAGIALLTGLFVVLLPQLLVGGLLLVVGLAIERWRYKPLMRTGPDPSWKDTGERFIDPGSGQLTAVYFDPQRGERHYIVVDEQMPPH</sequence>
<keyword evidence="1" id="KW-0472">Membrane</keyword>
<comment type="caution">
    <text evidence="2">The sequence shown here is derived from an EMBL/GenBank/DDBJ whole genome shotgun (WGS) entry which is preliminary data.</text>
</comment>
<keyword evidence="1" id="KW-0812">Transmembrane</keyword>
<evidence type="ECO:0000313" key="3">
    <source>
        <dbReference type="Proteomes" id="UP001430193"/>
    </source>
</evidence>
<dbReference type="EMBL" id="JADIKF010000040">
    <property type="protein sequence ID" value="MBM7131611.1"/>
    <property type="molecule type" value="Genomic_DNA"/>
</dbReference>
<gene>
    <name evidence="2" type="ORF">ISS99_18975</name>
</gene>
<reference evidence="2" key="1">
    <citation type="submission" date="2020-10" db="EMBL/GenBank/DDBJ databases">
        <title>Phylogeny of dyella-like bacteria.</title>
        <authorList>
            <person name="Fu J."/>
        </authorList>
    </citation>
    <scope>NUCLEOTIDE SEQUENCE</scope>
    <source>
        <strain evidence="2">DHON07</strain>
    </source>
</reference>
<evidence type="ECO:0000256" key="1">
    <source>
        <dbReference type="SAM" id="Phobius"/>
    </source>
</evidence>
<keyword evidence="1" id="KW-1133">Transmembrane helix</keyword>
<organism evidence="2 3">
    <name type="scientific">Dyella mobilis</name>
    <dbReference type="NCBI Taxonomy" id="1849582"/>
    <lineage>
        <taxon>Bacteria</taxon>
        <taxon>Pseudomonadati</taxon>
        <taxon>Pseudomonadota</taxon>
        <taxon>Gammaproteobacteria</taxon>
        <taxon>Lysobacterales</taxon>
        <taxon>Rhodanobacteraceae</taxon>
        <taxon>Dyella</taxon>
    </lineage>
</organism>
<protein>
    <recommendedName>
        <fullName evidence="4">NfeD-like C-terminal domain-containing protein</fullName>
    </recommendedName>
</protein>
<dbReference type="Proteomes" id="UP001430193">
    <property type="component" value="Unassembled WGS sequence"/>
</dbReference>
<evidence type="ECO:0008006" key="4">
    <source>
        <dbReference type="Google" id="ProtNLM"/>
    </source>
</evidence>
<dbReference type="RefSeq" id="WP_204633169.1">
    <property type="nucleotide sequence ID" value="NZ_BSOC01000001.1"/>
</dbReference>
<name>A0ABS2KKE6_9GAMM</name>